<dbReference type="EMBL" id="LR796270">
    <property type="protein sequence ID" value="CAB4133238.1"/>
    <property type="molecule type" value="Genomic_DNA"/>
</dbReference>
<sequence length="155" mass="17915">MTKEREKMGTRSLTYVFTERNEFQGKVYEPRPLICMYRQFDGYPTGHGRELAEFLDGMKVVNGLGSETEKLANGMGCLAAQLVANFKVEAGQFYMEEARLQNDCGQEFEYHVYADKVEIIKIGSNNDNVIFSGTWAELKEYCSKERYEYTSSWYV</sequence>
<reference evidence="1" key="1">
    <citation type="submission" date="2020-04" db="EMBL/GenBank/DDBJ databases">
        <authorList>
            <person name="Chiriac C."/>
            <person name="Salcher M."/>
            <person name="Ghai R."/>
            <person name="Kavagutti S V."/>
        </authorList>
    </citation>
    <scope>NUCLEOTIDE SEQUENCE</scope>
</reference>
<organism evidence="1">
    <name type="scientific">uncultured Caudovirales phage</name>
    <dbReference type="NCBI Taxonomy" id="2100421"/>
    <lineage>
        <taxon>Viruses</taxon>
        <taxon>Duplodnaviria</taxon>
        <taxon>Heunggongvirae</taxon>
        <taxon>Uroviricota</taxon>
        <taxon>Caudoviricetes</taxon>
        <taxon>Peduoviridae</taxon>
        <taxon>Maltschvirus</taxon>
        <taxon>Maltschvirus maltsch</taxon>
    </lineage>
</organism>
<proteinExistence type="predicted"/>
<accession>A0A6J5LEY7</accession>
<protein>
    <submittedName>
        <fullName evidence="1">Uncharacterized protein</fullName>
    </submittedName>
</protein>
<evidence type="ECO:0000313" key="1">
    <source>
        <dbReference type="EMBL" id="CAB4133238.1"/>
    </source>
</evidence>
<gene>
    <name evidence="1" type="ORF">UFOVP250_82</name>
</gene>
<name>A0A6J5LEY7_9CAUD</name>